<dbReference type="InterPro" id="IPR013159">
    <property type="entry name" value="DnaA_C"/>
</dbReference>
<dbReference type="PRINTS" id="PR00051">
    <property type="entry name" value="DNAA"/>
</dbReference>
<dbReference type="GO" id="GO:0005886">
    <property type="term" value="C:plasma membrane"/>
    <property type="evidence" value="ECO:0007669"/>
    <property type="project" value="TreeGrafter"/>
</dbReference>
<keyword evidence="2 7" id="KW-0235">DNA replication</keyword>
<comment type="function">
    <text evidence="7">Plays an essential role in the initiation and regulation of chromosomal replication. ATP-DnaA binds to the origin of replication (oriC) to initiate formation of the DNA replication initiation complex once per cell cycle. Binds the DnaA box (a 9 base pair repeat at the origin) and separates the double-stranded (ds)DNA. Forms a right-handed helical filament on oriC DNA; dsDNA binds to the exterior of the filament while single-stranded (ss)DNA is stabiized in the filament's interior. The ATP-DnaA-oriC complex binds and stabilizes one strand of the AT-rich DNA unwinding element (DUE), permitting loading of DNA polymerase. After initiation quickly degrades to an ADP-DnaA complex that is not apt for DNA replication. Binds acidic phospholipids.</text>
</comment>
<dbReference type="Pfam" id="PF00308">
    <property type="entry name" value="Bac_DnaA"/>
    <property type="match status" value="1"/>
</dbReference>
<dbReference type="Gene3D" id="3.30.300.180">
    <property type="match status" value="1"/>
</dbReference>
<dbReference type="SUPFAM" id="SSF48295">
    <property type="entry name" value="TrpR-like"/>
    <property type="match status" value="1"/>
</dbReference>
<dbReference type="GO" id="GO:0006270">
    <property type="term" value="P:DNA replication initiation"/>
    <property type="evidence" value="ECO:0007669"/>
    <property type="project" value="InterPro"/>
</dbReference>
<dbReference type="Gene3D" id="3.40.50.300">
    <property type="entry name" value="P-loop containing nucleotide triphosphate hydrolases"/>
    <property type="match status" value="1"/>
</dbReference>
<evidence type="ECO:0000256" key="2">
    <source>
        <dbReference type="ARBA" id="ARBA00022705"/>
    </source>
</evidence>
<dbReference type="InterPro" id="IPR020591">
    <property type="entry name" value="Chromosome_initiator_DnaA-like"/>
</dbReference>
<evidence type="ECO:0000256" key="7">
    <source>
        <dbReference type="RuleBase" id="RU000577"/>
    </source>
</evidence>
<feature type="domain" description="AAA+ ATPase" evidence="9">
    <location>
        <begin position="130"/>
        <end position="251"/>
    </location>
</feature>
<dbReference type="PANTHER" id="PTHR30050">
    <property type="entry name" value="CHROMOSOMAL REPLICATION INITIATOR PROTEIN DNAA"/>
    <property type="match status" value="1"/>
</dbReference>
<evidence type="ECO:0000256" key="4">
    <source>
        <dbReference type="ARBA" id="ARBA00022840"/>
    </source>
</evidence>
<accession>A0A194AHM0</accession>
<evidence type="ECO:0000259" key="10">
    <source>
        <dbReference type="SMART" id="SM00760"/>
    </source>
</evidence>
<dbReference type="GO" id="GO:0008289">
    <property type="term" value="F:lipid binding"/>
    <property type="evidence" value="ECO:0007669"/>
    <property type="project" value="UniProtKB-KW"/>
</dbReference>
<sequence length="443" mass="51019">MVKEIRRILKQKFEEEELKRWFDPLDISLNDSQVDVSFPHTFFMNMFIKTYKHHFEDAVSKCFDNKGNIRYCVSNRNNKNKNQFIQQKITTDNTKNNTSSDVDFTSFIVNHKNYFPFASAQEIVSKKETVYNPFVLYGKSGSGKTHLCKAILNALQKRSPAKTLFWGTLSQLHKQVSAPFGMQKILDAEALIIDDFQELESVINFQYDFLSIFNAFHDANKQIILATSKRIQEMSLLEPGLKSRLGWGLMVTLKRPDLDVRLQFIRQTCEQRHIDLSAEQMLTLAQHFSDFRSLQGCLLKILAFQNLISPQMAQEDFINILKGLDAQANTELTHEMIIAVVADHLGVPSSKMLSSTRKHDIVLARQAAMYLCRKLLNYSFPHIGSIFGGKDHSTVIYACRKMESLRAAKPEMRHQLDTLSKKCRETQQNRAGHPDQNHLFQTT</sequence>
<evidence type="ECO:0000256" key="6">
    <source>
        <dbReference type="ARBA" id="ARBA00023125"/>
    </source>
</evidence>
<keyword evidence="4 7" id="KW-0067">ATP-binding</keyword>
<protein>
    <recommendedName>
        <fullName evidence="7">Chromosomal replication initiator protein DnaA</fullName>
    </recommendedName>
</protein>
<dbReference type="AlphaFoldDB" id="A0A194AHM0"/>
<keyword evidence="5" id="KW-0446">Lipid-binding</keyword>
<dbReference type="GO" id="GO:0005524">
    <property type="term" value="F:ATP binding"/>
    <property type="evidence" value="ECO:0007669"/>
    <property type="project" value="UniProtKB-KW"/>
</dbReference>
<dbReference type="GO" id="GO:0003688">
    <property type="term" value="F:DNA replication origin binding"/>
    <property type="evidence" value="ECO:0007669"/>
    <property type="project" value="InterPro"/>
</dbReference>
<dbReference type="PROSITE" id="PS01008">
    <property type="entry name" value="DNAA"/>
    <property type="match status" value="1"/>
</dbReference>
<dbReference type="Gene3D" id="1.10.8.60">
    <property type="match status" value="1"/>
</dbReference>
<reference evidence="12" key="1">
    <citation type="submission" date="2016-06" db="EMBL/GenBank/DDBJ databases">
        <title>Draft genome sequence of Desulfoplanes formicivorans strain Pf12B.</title>
        <authorList>
            <person name="Watanabe M."/>
            <person name="Kojima H."/>
            <person name="Fukui M."/>
        </authorList>
    </citation>
    <scope>NUCLEOTIDE SEQUENCE [LARGE SCALE GENOMIC DNA]</scope>
    <source>
        <strain evidence="12">Pf12B</strain>
    </source>
</reference>
<organism evidence="11 12">
    <name type="scientific">Desulfoplanes formicivorans</name>
    <dbReference type="NCBI Taxonomy" id="1592317"/>
    <lineage>
        <taxon>Bacteria</taxon>
        <taxon>Pseudomonadati</taxon>
        <taxon>Thermodesulfobacteriota</taxon>
        <taxon>Desulfovibrionia</taxon>
        <taxon>Desulfovibrionales</taxon>
        <taxon>Desulfoplanaceae</taxon>
        <taxon>Desulfoplanes</taxon>
    </lineage>
</organism>
<evidence type="ECO:0000313" key="12">
    <source>
        <dbReference type="Proteomes" id="UP000095200"/>
    </source>
</evidence>
<dbReference type="SMART" id="SM00382">
    <property type="entry name" value="AAA"/>
    <property type="match status" value="1"/>
</dbReference>
<keyword evidence="6 7" id="KW-0238">DNA-binding</keyword>
<evidence type="ECO:0000313" key="11">
    <source>
        <dbReference type="EMBL" id="GAU08576.1"/>
    </source>
</evidence>
<dbReference type="RefSeq" id="WP_141721076.1">
    <property type="nucleotide sequence ID" value="NZ_BDFE01000015.1"/>
</dbReference>
<dbReference type="InterPro" id="IPR027417">
    <property type="entry name" value="P-loop_NTPase"/>
</dbReference>
<dbReference type="CDD" id="cd06571">
    <property type="entry name" value="Bac_DnaA_C"/>
    <property type="match status" value="1"/>
</dbReference>
<gene>
    <name evidence="11" type="ORF">DPF_1289</name>
</gene>
<keyword evidence="3 7" id="KW-0547">Nucleotide-binding</keyword>
<comment type="caution">
    <text evidence="11">The sequence shown here is derived from an EMBL/GenBank/DDBJ whole genome shotgun (WGS) entry which is preliminary data.</text>
</comment>
<dbReference type="GO" id="GO:0006275">
    <property type="term" value="P:regulation of DNA replication"/>
    <property type="evidence" value="ECO:0007669"/>
    <property type="project" value="InterPro"/>
</dbReference>
<dbReference type="PANTHER" id="PTHR30050:SF2">
    <property type="entry name" value="CHROMOSOMAL REPLICATION INITIATOR PROTEIN DNAA"/>
    <property type="match status" value="1"/>
</dbReference>
<keyword evidence="1" id="KW-0963">Cytoplasm</keyword>
<dbReference type="CDD" id="cd00009">
    <property type="entry name" value="AAA"/>
    <property type="match status" value="1"/>
</dbReference>
<dbReference type="STRING" id="1592317.DPF_1289"/>
<dbReference type="InterPro" id="IPR018312">
    <property type="entry name" value="Chromosome_initiator_DnaA_CS"/>
</dbReference>
<evidence type="ECO:0000256" key="5">
    <source>
        <dbReference type="ARBA" id="ARBA00023121"/>
    </source>
</evidence>
<dbReference type="Pfam" id="PF08299">
    <property type="entry name" value="Bac_DnaA_C"/>
    <property type="match status" value="1"/>
</dbReference>
<dbReference type="InterPro" id="IPR003593">
    <property type="entry name" value="AAA+_ATPase"/>
</dbReference>
<feature type="domain" description="Chromosomal replication initiator DnaA C-terminal" evidence="10">
    <location>
        <begin position="333"/>
        <end position="402"/>
    </location>
</feature>
<dbReference type="OrthoDB" id="9807019at2"/>
<name>A0A194AHM0_9BACT</name>
<dbReference type="Gene3D" id="1.10.1750.10">
    <property type="match status" value="1"/>
</dbReference>
<keyword evidence="12" id="KW-1185">Reference proteome</keyword>
<evidence type="ECO:0000256" key="3">
    <source>
        <dbReference type="ARBA" id="ARBA00022741"/>
    </source>
</evidence>
<proteinExistence type="inferred from homology"/>
<evidence type="ECO:0000259" key="9">
    <source>
        <dbReference type="SMART" id="SM00382"/>
    </source>
</evidence>
<dbReference type="Proteomes" id="UP000095200">
    <property type="component" value="Unassembled WGS sequence"/>
</dbReference>
<dbReference type="SMART" id="SM00760">
    <property type="entry name" value="Bac_DnaA_C"/>
    <property type="match status" value="1"/>
</dbReference>
<dbReference type="SUPFAM" id="SSF52540">
    <property type="entry name" value="P-loop containing nucleoside triphosphate hydrolases"/>
    <property type="match status" value="1"/>
</dbReference>
<dbReference type="InterPro" id="IPR010921">
    <property type="entry name" value="Trp_repressor/repl_initiator"/>
</dbReference>
<evidence type="ECO:0000256" key="1">
    <source>
        <dbReference type="ARBA" id="ARBA00022490"/>
    </source>
</evidence>
<dbReference type="EMBL" id="BDFE01000015">
    <property type="protein sequence ID" value="GAU08576.1"/>
    <property type="molecule type" value="Genomic_DNA"/>
</dbReference>
<evidence type="ECO:0000256" key="8">
    <source>
        <dbReference type="RuleBase" id="RU004227"/>
    </source>
</evidence>
<dbReference type="InterPro" id="IPR013317">
    <property type="entry name" value="DnaA_dom"/>
</dbReference>
<dbReference type="InterPro" id="IPR038454">
    <property type="entry name" value="DnaA_N_sf"/>
</dbReference>
<comment type="similarity">
    <text evidence="8">Belongs to the DnaA family.</text>
</comment>